<dbReference type="PRINTS" id="PR00385">
    <property type="entry name" value="P450"/>
</dbReference>
<evidence type="ECO:0000313" key="3">
    <source>
        <dbReference type="EMBL" id="MDV7216083.1"/>
    </source>
</evidence>
<evidence type="ECO:0000256" key="2">
    <source>
        <dbReference type="RuleBase" id="RU000461"/>
    </source>
</evidence>
<dbReference type="CDD" id="cd11029">
    <property type="entry name" value="CYP107-like"/>
    <property type="match status" value="1"/>
</dbReference>
<accession>A0ABU4F7W9</accession>
<name>A0ABU4F7W9_9ACTN</name>
<comment type="caution">
    <text evidence="3">The sequence shown here is derived from an EMBL/GenBank/DDBJ whole genome shotgun (WGS) entry which is preliminary data.</text>
</comment>
<dbReference type="EMBL" id="JAWMAJ010000021">
    <property type="protein sequence ID" value="MDV7216083.1"/>
    <property type="molecule type" value="Genomic_DNA"/>
</dbReference>
<protein>
    <submittedName>
        <fullName evidence="3">Cytochrome P450</fullName>
    </submittedName>
</protein>
<dbReference type="InterPro" id="IPR036396">
    <property type="entry name" value="Cyt_P450_sf"/>
</dbReference>
<organism evidence="3 4">
    <name type="scientific">Streptomyces prunicolor</name>
    <dbReference type="NCBI Taxonomy" id="67348"/>
    <lineage>
        <taxon>Bacteria</taxon>
        <taxon>Bacillati</taxon>
        <taxon>Actinomycetota</taxon>
        <taxon>Actinomycetes</taxon>
        <taxon>Kitasatosporales</taxon>
        <taxon>Streptomycetaceae</taxon>
        <taxon>Streptomyces</taxon>
    </lineage>
</organism>
<keyword evidence="2" id="KW-0479">Metal-binding</keyword>
<dbReference type="InterPro" id="IPR001128">
    <property type="entry name" value="Cyt_P450"/>
</dbReference>
<dbReference type="PANTHER" id="PTHR46696:SF1">
    <property type="entry name" value="CYTOCHROME P450 YJIB-RELATED"/>
    <property type="match status" value="1"/>
</dbReference>
<gene>
    <name evidence="3" type="ORF">R5A26_08970</name>
</gene>
<keyword evidence="4" id="KW-1185">Reference proteome</keyword>
<dbReference type="PROSITE" id="PS00086">
    <property type="entry name" value="CYTOCHROME_P450"/>
    <property type="match status" value="1"/>
</dbReference>
<evidence type="ECO:0000256" key="1">
    <source>
        <dbReference type="ARBA" id="ARBA00010617"/>
    </source>
</evidence>
<keyword evidence="2" id="KW-0349">Heme</keyword>
<comment type="similarity">
    <text evidence="1 2">Belongs to the cytochrome P450 family.</text>
</comment>
<dbReference type="SUPFAM" id="SSF48264">
    <property type="entry name" value="Cytochrome P450"/>
    <property type="match status" value="1"/>
</dbReference>
<proteinExistence type="inferred from homology"/>
<dbReference type="InterPro" id="IPR017972">
    <property type="entry name" value="Cyt_P450_CS"/>
</dbReference>
<keyword evidence="2" id="KW-0503">Monooxygenase</keyword>
<keyword evidence="2" id="KW-0408">Iron</keyword>
<dbReference type="InterPro" id="IPR002397">
    <property type="entry name" value="Cyt_P450_B"/>
</dbReference>
<sequence>MTTSTPDDKGGPLRAELEGAAFQADPHAVLRRLTDSGAAHRCEPDGAPPQLLITGYDAARHVLTDPRVSKRSERAGLEPGWLMSGVRDEIGIDYMLTVDPPDHTRLRRLVTRAFTPQQIEALRPRTQEMAGRFADAVLAQETPELIDGFAARVPIAVICELLGVPLDDWDRFRWASEQIVSPVAGSDREEAYVWMSGYLAELIAAKRADPGQDLLSALADDTVEDRLTDPELVGMAFLLLIAGYETTADLIGAVLLGLAQQPYLFEVLRADPSLVPAAVEEFLRLDGPVLTATERFATEDMRVGEVPVRRGDMLLVSLAAADRDPARFEEPDSFRLGRSAGHVAFGHGVHHCLGAPLARMEATVAITAMLERVESLELAVDAADLEWAPGLLMRGVRRLPVSVVVAGNSNSRLC</sequence>
<dbReference type="PRINTS" id="PR00359">
    <property type="entry name" value="BP450"/>
</dbReference>
<keyword evidence="2" id="KW-0560">Oxidoreductase</keyword>
<dbReference type="RefSeq" id="WP_317770769.1">
    <property type="nucleotide sequence ID" value="NZ_JAWMAJ010000021.1"/>
</dbReference>
<dbReference type="Gene3D" id="1.10.630.10">
    <property type="entry name" value="Cytochrome P450"/>
    <property type="match status" value="1"/>
</dbReference>
<dbReference type="Pfam" id="PF00067">
    <property type="entry name" value="p450"/>
    <property type="match status" value="1"/>
</dbReference>
<dbReference type="PANTHER" id="PTHR46696">
    <property type="entry name" value="P450, PUTATIVE (EUROFUNG)-RELATED"/>
    <property type="match status" value="1"/>
</dbReference>
<reference evidence="3 4" key="1">
    <citation type="submission" date="2023-10" db="EMBL/GenBank/DDBJ databases">
        <title>Characterization of rhizosphere-enriched actinobacteria from wheat plants lab-grown on chernevaya soil.</title>
        <authorList>
            <person name="Tikhonova E.N."/>
            <person name="Konopkin A."/>
            <person name="Kravchenko I.K."/>
        </authorList>
    </citation>
    <scope>NUCLEOTIDE SEQUENCE [LARGE SCALE GENOMIC DNA]</scope>
    <source>
        <strain evidence="3 4">RR29</strain>
    </source>
</reference>
<evidence type="ECO:0000313" key="4">
    <source>
        <dbReference type="Proteomes" id="UP001187346"/>
    </source>
</evidence>
<dbReference type="Proteomes" id="UP001187346">
    <property type="component" value="Unassembled WGS sequence"/>
</dbReference>